<evidence type="ECO:0000313" key="2">
    <source>
        <dbReference type="EMBL" id="EZF47621.1"/>
    </source>
</evidence>
<feature type="compositionally biased region" description="Basic and acidic residues" evidence="1">
    <location>
        <begin position="143"/>
        <end position="152"/>
    </location>
</feature>
<evidence type="ECO:0000256" key="1">
    <source>
        <dbReference type="SAM" id="MobiDB-lite"/>
    </source>
</evidence>
<reference evidence="2" key="1">
    <citation type="submission" date="2014-02" db="EMBL/GenBank/DDBJ databases">
        <title>The Genome Sequence of Trichophyton rubrum (morphotype fischeri) CBS 288.86.</title>
        <authorList>
            <consortium name="The Broad Institute Genomics Platform"/>
            <person name="Cuomo C.A."/>
            <person name="White T.C."/>
            <person name="Graser Y."/>
            <person name="Martinez-Rossi N."/>
            <person name="Heitman J."/>
            <person name="Young S.K."/>
            <person name="Zeng Q."/>
            <person name="Gargeya S."/>
            <person name="Abouelleil A."/>
            <person name="Alvarado L."/>
            <person name="Chapman S.B."/>
            <person name="Gainer-Dewar J."/>
            <person name="Goldberg J."/>
            <person name="Griggs A."/>
            <person name="Gujja S."/>
            <person name="Hansen M."/>
            <person name="Howarth C."/>
            <person name="Imamovic A."/>
            <person name="Larimer J."/>
            <person name="Martinez D."/>
            <person name="Murphy C."/>
            <person name="Pearson M.D."/>
            <person name="Persinoti G."/>
            <person name="Poon T."/>
            <person name="Priest M."/>
            <person name="Roberts A.D."/>
            <person name="Saif S."/>
            <person name="Shea T.D."/>
            <person name="Sykes S.N."/>
            <person name="Wortman J."/>
            <person name="Nusbaum C."/>
            <person name="Birren B."/>
        </authorList>
    </citation>
    <scope>NUCLEOTIDE SEQUENCE [LARGE SCALE GENOMIC DNA]</scope>
    <source>
        <strain evidence="2">CBS 288.86</strain>
    </source>
</reference>
<proteinExistence type="predicted"/>
<sequence length="178" mass="19632">MGNHDASNARLSRCGLIDAKKAGDEACWPSNLGLVRRHASRPGVYDTRQRARERMMGVCEGGRELIMSRWLVMGEHGYDQGQAMTTAAMASLWDVNLGYPAAKAASPGHVTEMKPQNSPEKTKTTTWKGKGQNNRKTKTTQKSTDKEEDPGMRRLSSRGAGEGQPAARMVMRRLRSQS</sequence>
<dbReference type="HOGENOM" id="CLU_1511668_0_0_1"/>
<organism evidence="2">
    <name type="scientific">Trichophyton rubrum CBS 288.86</name>
    <dbReference type="NCBI Taxonomy" id="1215330"/>
    <lineage>
        <taxon>Eukaryota</taxon>
        <taxon>Fungi</taxon>
        <taxon>Dikarya</taxon>
        <taxon>Ascomycota</taxon>
        <taxon>Pezizomycotina</taxon>
        <taxon>Eurotiomycetes</taxon>
        <taxon>Eurotiomycetidae</taxon>
        <taxon>Onygenales</taxon>
        <taxon>Arthrodermataceae</taxon>
        <taxon>Trichophyton</taxon>
    </lineage>
</organism>
<accession>A0A022VNS9</accession>
<dbReference type="EMBL" id="KK207941">
    <property type="protein sequence ID" value="EZF47621.1"/>
    <property type="molecule type" value="Genomic_DNA"/>
</dbReference>
<gene>
    <name evidence="2" type="ORF">H103_08620</name>
</gene>
<dbReference type="Proteomes" id="UP000023758">
    <property type="component" value="Unassembled WGS sequence"/>
</dbReference>
<name>A0A022VNS9_TRIRU</name>
<dbReference type="AlphaFoldDB" id="A0A022VNS9"/>
<feature type="region of interest" description="Disordered" evidence="1">
    <location>
        <begin position="105"/>
        <end position="178"/>
    </location>
</feature>
<protein>
    <submittedName>
        <fullName evidence="2">Uncharacterized protein</fullName>
    </submittedName>
</protein>